<accession>A0A2L2BQG4</accession>
<keyword evidence="3 5" id="KW-1133">Transmembrane helix</keyword>
<evidence type="ECO:0000256" key="2">
    <source>
        <dbReference type="ARBA" id="ARBA00022692"/>
    </source>
</evidence>
<comment type="subcellular location">
    <subcellularLocation>
        <location evidence="1">Membrane</location>
    </subcellularLocation>
</comment>
<dbReference type="Gene3D" id="1.10.287.1260">
    <property type="match status" value="1"/>
</dbReference>
<dbReference type="Pfam" id="PF00924">
    <property type="entry name" value="MS_channel_2nd"/>
    <property type="match status" value="1"/>
</dbReference>
<dbReference type="InterPro" id="IPR023408">
    <property type="entry name" value="MscS_beta-dom_sf"/>
</dbReference>
<dbReference type="OrthoDB" id="9792218at2"/>
<organism evidence="7 8">
    <name type="scientific">Pontimonas salivibrio</name>
    <dbReference type="NCBI Taxonomy" id="1159327"/>
    <lineage>
        <taxon>Bacteria</taxon>
        <taxon>Bacillati</taxon>
        <taxon>Actinomycetota</taxon>
        <taxon>Actinomycetes</taxon>
        <taxon>Micrococcales</taxon>
        <taxon>Microbacteriaceae</taxon>
        <taxon>Pontimonas</taxon>
    </lineage>
</organism>
<dbReference type="KEGG" id="psai:C3B54_11889"/>
<dbReference type="PANTHER" id="PTHR30566">
    <property type="entry name" value="YNAI-RELATED MECHANOSENSITIVE ION CHANNEL"/>
    <property type="match status" value="1"/>
</dbReference>
<evidence type="ECO:0000313" key="8">
    <source>
        <dbReference type="Proteomes" id="UP000243077"/>
    </source>
</evidence>
<dbReference type="Proteomes" id="UP000243077">
    <property type="component" value="Chromosome"/>
</dbReference>
<evidence type="ECO:0000256" key="1">
    <source>
        <dbReference type="ARBA" id="ARBA00004370"/>
    </source>
</evidence>
<reference evidence="7 8" key="1">
    <citation type="submission" date="2018-02" db="EMBL/GenBank/DDBJ databases">
        <title>Complete genome of the streamlined marine actinobacterium Pontimonas salivibrio CL-TW6 adapted to coastal planktonic lifestype.</title>
        <authorList>
            <person name="Cho B.C."/>
            <person name="Hardies S.C."/>
            <person name="Jang G.I."/>
            <person name="Hwang C.Y."/>
        </authorList>
    </citation>
    <scope>NUCLEOTIDE SEQUENCE [LARGE SCALE GENOMIC DNA]</scope>
    <source>
        <strain evidence="7 8">CL-TW6</strain>
    </source>
</reference>
<evidence type="ECO:0000259" key="6">
    <source>
        <dbReference type="Pfam" id="PF00924"/>
    </source>
</evidence>
<evidence type="ECO:0000313" key="7">
    <source>
        <dbReference type="EMBL" id="AVG23862.1"/>
    </source>
</evidence>
<dbReference type="RefSeq" id="WP_104913416.1">
    <property type="nucleotide sequence ID" value="NZ_CP026923.1"/>
</dbReference>
<dbReference type="AlphaFoldDB" id="A0A2L2BQG4"/>
<dbReference type="SUPFAM" id="SSF50182">
    <property type="entry name" value="Sm-like ribonucleoproteins"/>
    <property type="match status" value="1"/>
</dbReference>
<dbReference type="GO" id="GO:0016020">
    <property type="term" value="C:membrane"/>
    <property type="evidence" value="ECO:0007669"/>
    <property type="project" value="UniProtKB-SubCell"/>
</dbReference>
<feature type="domain" description="Mechanosensitive ion channel MscS" evidence="6">
    <location>
        <begin position="176"/>
        <end position="242"/>
    </location>
</feature>
<feature type="transmembrane region" description="Helical" evidence="5">
    <location>
        <begin position="154"/>
        <end position="173"/>
    </location>
</feature>
<evidence type="ECO:0000256" key="3">
    <source>
        <dbReference type="ARBA" id="ARBA00022989"/>
    </source>
</evidence>
<gene>
    <name evidence="7" type="ORF">C3B54_11889</name>
</gene>
<dbReference type="PANTHER" id="PTHR30566:SF25">
    <property type="entry name" value="INNER MEMBRANE PROTEIN"/>
    <property type="match status" value="1"/>
</dbReference>
<feature type="transmembrane region" description="Helical" evidence="5">
    <location>
        <begin position="6"/>
        <end position="29"/>
    </location>
</feature>
<feature type="transmembrane region" description="Helical" evidence="5">
    <location>
        <begin position="127"/>
        <end position="148"/>
    </location>
</feature>
<evidence type="ECO:0000256" key="4">
    <source>
        <dbReference type="ARBA" id="ARBA00023136"/>
    </source>
</evidence>
<dbReference type="InterPro" id="IPR006685">
    <property type="entry name" value="MscS_channel_2nd"/>
</dbReference>
<proteinExistence type="predicted"/>
<dbReference type="GO" id="GO:0055085">
    <property type="term" value="P:transmembrane transport"/>
    <property type="evidence" value="ECO:0007669"/>
    <property type="project" value="InterPro"/>
</dbReference>
<keyword evidence="2 5" id="KW-0812">Transmembrane</keyword>
<protein>
    <submittedName>
        <fullName evidence="7">Mechanosensitive channel</fullName>
    </submittedName>
</protein>
<keyword evidence="8" id="KW-1185">Reference proteome</keyword>
<keyword evidence="4 5" id="KW-0472">Membrane</keyword>
<evidence type="ECO:0000256" key="5">
    <source>
        <dbReference type="SAM" id="Phobius"/>
    </source>
</evidence>
<sequence length="348" mass="38628">MELWIGIATQAGIALGLSLAVLFILWLVVKIIGRKVPWLPPAYEDIRPRLRFTVVVLASLISVASIAQSDQLWWRITTQALLILLILSAGFLLQEVVNYSISRVINTFEQGDLNNADTRRIATQLRLLRRLGNAVIGIVTIGLALFTFPDIRGLGAGVLASAGVLGVIGGLAAQSVLGNLFAGIQLAFSDAIRVGDVVVVEGEWGTVGEITLSYVVVYIWDERRLIVPSTYFTSHPFETWTRHSPKVYGVVMVDMDWRVPVEAVREEFHRFINTTDLWDGRTADCLVTDATGGYLQVRFVASAEDSSKQWALRCLIREHIVAWLRENYPDALPSTRVIVEQETTQSPK</sequence>
<feature type="transmembrane region" description="Helical" evidence="5">
    <location>
        <begin position="73"/>
        <end position="93"/>
    </location>
</feature>
<dbReference type="EMBL" id="CP026923">
    <property type="protein sequence ID" value="AVG23862.1"/>
    <property type="molecule type" value="Genomic_DNA"/>
</dbReference>
<feature type="transmembrane region" description="Helical" evidence="5">
    <location>
        <begin position="50"/>
        <end position="67"/>
    </location>
</feature>
<dbReference type="Gene3D" id="2.30.30.60">
    <property type="match status" value="1"/>
</dbReference>
<name>A0A2L2BQG4_9MICO</name>
<dbReference type="InterPro" id="IPR010920">
    <property type="entry name" value="LSM_dom_sf"/>
</dbReference>